<evidence type="ECO:0000256" key="1">
    <source>
        <dbReference type="SAM" id="MobiDB-lite"/>
    </source>
</evidence>
<accession>A0A5N8VKX2</accession>
<sequence>MITANAQIAAESGWLTLGPLLAGLAVVAILLGGFYWGAIVRRRESPPPRPEEQPHLPPGGAVREVQENREPDEMPKGPGRVLPHDLHGYGNLGTRSSTSTTRPRWARGTSGSFGGGGLGGH</sequence>
<name>A0A5N8VKX2_9ACTN</name>
<dbReference type="InterPro" id="IPR045513">
    <property type="entry name" value="DUF6479"/>
</dbReference>
<feature type="region of interest" description="Disordered" evidence="1">
    <location>
        <begin position="43"/>
        <end position="121"/>
    </location>
</feature>
<dbReference type="Pfam" id="PF20087">
    <property type="entry name" value="DUF6479"/>
    <property type="match status" value="1"/>
</dbReference>
<feature type="compositionally biased region" description="Low complexity" evidence="1">
    <location>
        <begin position="94"/>
        <end position="103"/>
    </location>
</feature>
<dbReference type="RefSeq" id="WP_152892348.1">
    <property type="nucleotide sequence ID" value="NZ_JBHJTU010000003.1"/>
</dbReference>
<proteinExistence type="predicted"/>
<organism evidence="3 4">
    <name type="scientific">Streptomyces adustus</name>
    <dbReference type="NCBI Taxonomy" id="1609272"/>
    <lineage>
        <taxon>Bacteria</taxon>
        <taxon>Bacillati</taxon>
        <taxon>Actinomycetota</taxon>
        <taxon>Actinomycetes</taxon>
        <taxon>Kitasatosporales</taxon>
        <taxon>Streptomycetaceae</taxon>
        <taxon>Streptomyces</taxon>
    </lineage>
</organism>
<keyword evidence="2" id="KW-1133">Transmembrane helix</keyword>
<feature type="compositionally biased region" description="Gly residues" evidence="1">
    <location>
        <begin position="111"/>
        <end position="121"/>
    </location>
</feature>
<protein>
    <recommendedName>
        <fullName evidence="5">Secreted protein</fullName>
    </recommendedName>
</protein>
<evidence type="ECO:0000313" key="3">
    <source>
        <dbReference type="EMBL" id="MPY34684.1"/>
    </source>
</evidence>
<feature type="compositionally biased region" description="Basic and acidic residues" evidence="1">
    <location>
        <begin position="64"/>
        <end position="75"/>
    </location>
</feature>
<dbReference type="EMBL" id="VJZD01000123">
    <property type="protein sequence ID" value="MPY34684.1"/>
    <property type="molecule type" value="Genomic_DNA"/>
</dbReference>
<dbReference type="Proteomes" id="UP000325849">
    <property type="component" value="Unassembled WGS sequence"/>
</dbReference>
<keyword evidence="2" id="KW-0472">Membrane</keyword>
<keyword evidence="4" id="KW-1185">Reference proteome</keyword>
<dbReference type="AlphaFoldDB" id="A0A5N8VKX2"/>
<dbReference type="OrthoDB" id="4330154at2"/>
<evidence type="ECO:0008006" key="5">
    <source>
        <dbReference type="Google" id="ProtNLM"/>
    </source>
</evidence>
<feature type="compositionally biased region" description="Basic and acidic residues" evidence="1">
    <location>
        <begin position="43"/>
        <end position="54"/>
    </location>
</feature>
<gene>
    <name evidence="3" type="ORF">FNH09_26615</name>
</gene>
<feature type="transmembrane region" description="Helical" evidence="2">
    <location>
        <begin position="20"/>
        <end position="40"/>
    </location>
</feature>
<reference evidence="3 4" key="1">
    <citation type="submission" date="2019-07" db="EMBL/GenBank/DDBJ databases">
        <title>New species of Amycolatopsis and Streptomyces.</title>
        <authorList>
            <person name="Duangmal K."/>
            <person name="Teo W.F.A."/>
            <person name="Lipun K."/>
        </authorList>
    </citation>
    <scope>NUCLEOTIDE SEQUENCE [LARGE SCALE GENOMIC DNA]</scope>
    <source>
        <strain evidence="3 4">NBRC 109810</strain>
    </source>
</reference>
<evidence type="ECO:0000256" key="2">
    <source>
        <dbReference type="SAM" id="Phobius"/>
    </source>
</evidence>
<evidence type="ECO:0000313" key="4">
    <source>
        <dbReference type="Proteomes" id="UP000325849"/>
    </source>
</evidence>
<comment type="caution">
    <text evidence="3">The sequence shown here is derived from an EMBL/GenBank/DDBJ whole genome shotgun (WGS) entry which is preliminary data.</text>
</comment>
<keyword evidence="2" id="KW-0812">Transmembrane</keyword>